<name>A0A9N9PIX1_9GLOM</name>
<proteinExistence type="predicted"/>
<feature type="region of interest" description="Disordered" evidence="1">
    <location>
        <begin position="46"/>
        <end position="71"/>
    </location>
</feature>
<accession>A0A9N9PIX1</accession>
<evidence type="ECO:0000313" key="2">
    <source>
        <dbReference type="EMBL" id="CAG8824479.1"/>
    </source>
</evidence>
<reference evidence="2" key="1">
    <citation type="submission" date="2021-06" db="EMBL/GenBank/DDBJ databases">
        <authorList>
            <person name="Kallberg Y."/>
            <person name="Tangrot J."/>
            <person name="Rosling A."/>
        </authorList>
    </citation>
    <scope>NUCLEOTIDE SEQUENCE</scope>
    <source>
        <strain evidence="2">FL966</strain>
    </source>
</reference>
<dbReference type="OrthoDB" id="2423954at2759"/>
<organism evidence="2 3">
    <name type="scientific">Cetraspora pellucida</name>
    <dbReference type="NCBI Taxonomy" id="1433469"/>
    <lineage>
        <taxon>Eukaryota</taxon>
        <taxon>Fungi</taxon>
        <taxon>Fungi incertae sedis</taxon>
        <taxon>Mucoromycota</taxon>
        <taxon>Glomeromycotina</taxon>
        <taxon>Glomeromycetes</taxon>
        <taxon>Diversisporales</taxon>
        <taxon>Gigasporaceae</taxon>
        <taxon>Cetraspora</taxon>
    </lineage>
</organism>
<dbReference type="Proteomes" id="UP000789759">
    <property type="component" value="Unassembled WGS sequence"/>
</dbReference>
<evidence type="ECO:0000256" key="1">
    <source>
        <dbReference type="SAM" id="MobiDB-lite"/>
    </source>
</evidence>
<feature type="non-terminal residue" evidence="2">
    <location>
        <position position="191"/>
    </location>
</feature>
<sequence>VCIDVLDDDGIEVFVPNKMDRIIAHLKKCTHFTGQTTPEKREKVFNLSNNEQSSSYDTMSTSSQSSTQKGIVRSTSFSPLDNYSPEASELFDFLNPLIKLSDHQTLSGPTLEVAVSEYNRGMLKALQKDSIGVTLMFDGWTNINNKQLIGTMLVTSVRKPYIWKATDISIERESYTKVIEKTEEMIDELKK</sequence>
<gene>
    <name evidence="2" type="ORF">CPELLU_LOCUS20000</name>
</gene>
<dbReference type="AlphaFoldDB" id="A0A9N9PIX1"/>
<feature type="compositionally biased region" description="Low complexity" evidence="1">
    <location>
        <begin position="52"/>
        <end position="68"/>
    </location>
</feature>
<evidence type="ECO:0000313" key="3">
    <source>
        <dbReference type="Proteomes" id="UP000789759"/>
    </source>
</evidence>
<dbReference type="EMBL" id="CAJVQA010054383">
    <property type="protein sequence ID" value="CAG8824479.1"/>
    <property type="molecule type" value="Genomic_DNA"/>
</dbReference>
<comment type="caution">
    <text evidence="2">The sequence shown here is derived from an EMBL/GenBank/DDBJ whole genome shotgun (WGS) entry which is preliminary data.</text>
</comment>
<protein>
    <submittedName>
        <fullName evidence="2">20503_t:CDS:1</fullName>
    </submittedName>
</protein>
<keyword evidence="3" id="KW-1185">Reference proteome</keyword>